<sequence length="758" mass="85495">MNDKDFSPLTPPLVRALNDKLYEKRKVAALDIEKMVREFVKTDNTGQIDALLRVLGQDFTMSHSPNSRKGGLIGLAAVSIAIGKDSGLYVQQLVKPVLTCFFDSDSRVRYYGCESLYNIIKVARGSVLPFFNDIFDGLSRLAADPDQNVRSGAELLDRLMKDIVTESSVFNLVAFIPLLRERIYSKNPFARQFIVSWLSTLNTVPDIDMLVFLPDVLDGLFQILGDTNPEVRKMTGTVLGEFLQEIRKSPAQVKFSAMANILVIHSQATDALVKHTAIQWLDDFVQLSGRTMLPFTAGILTATLPCLANVDEKQKSTRDYSRAVNNALMRLITTEEDDCPLPQAGEKTQEKPAEIREKGDGKTVSKTTKGAVLTTGCYTMKELLLCPRSRPVSTTVNELDMESVIPVLSRHLFHSSIQTRVTAFRWVYNLFLKTPNKAFRHVDELFPLLLKTFSDPSDEVVLLDLEVLAEISSSAAGKHFPLRTGQQFMLSPAVQKAIKSSHHMNDYFTVFILSLMHLFSTDQQLLDDRGSFIIRQLCLLLNAEDIYRCCAETLQQEEDHKFASHMIMTLSTILLTATELFELRTQLKDLKTDASCSLFNTLYKAWCHNPVATVALCFLAQSYQHTADLLATFGDLEVTVEFLTEIDKLVQLIESPIFTYLRLQLLDPEHSEYLLRSLYSILMLLPQSDAFHTLQHRLDCIPKIVFKQTNVRRTNVVTSSSPATKINFSVLLKHFISVQKLHRTRKPSAKSLVLAYDM</sequence>
<dbReference type="PANTHER" id="PTHR16023:SF0">
    <property type="entry name" value="PROTEIN VAC14 HOMOLOG"/>
    <property type="match status" value="1"/>
</dbReference>
<feature type="region of interest" description="Disordered" evidence="8">
    <location>
        <begin position="339"/>
        <end position="362"/>
    </location>
</feature>
<dbReference type="InterPro" id="IPR011989">
    <property type="entry name" value="ARM-like"/>
</dbReference>
<dbReference type="SUPFAM" id="SSF48371">
    <property type="entry name" value="ARM repeat"/>
    <property type="match status" value="1"/>
</dbReference>
<comment type="caution">
    <text evidence="10">The sequence shown here is derived from an EMBL/GenBank/DDBJ whole genome shotgun (WGS) entry which is preliminary data.</text>
</comment>
<dbReference type="GO" id="GO:0070772">
    <property type="term" value="C:PAS complex"/>
    <property type="evidence" value="ECO:0007669"/>
    <property type="project" value="InterPro"/>
</dbReference>
<dbReference type="GO" id="GO:0006661">
    <property type="term" value="P:phosphatidylinositol biosynthetic process"/>
    <property type="evidence" value="ECO:0007669"/>
    <property type="project" value="InterPro"/>
</dbReference>
<gene>
    <name evidence="10" type="ORF">NP493_96g09005</name>
</gene>
<comment type="subcellular location">
    <subcellularLocation>
        <location evidence="1">Endomembrane system</location>
    </subcellularLocation>
</comment>
<dbReference type="InterPro" id="IPR026825">
    <property type="entry name" value="Vac14"/>
</dbReference>
<name>A0AAD9P7Z9_RIDPI</name>
<evidence type="ECO:0000256" key="8">
    <source>
        <dbReference type="SAM" id="MobiDB-lite"/>
    </source>
</evidence>
<evidence type="ECO:0000256" key="5">
    <source>
        <dbReference type="ARBA" id="ARBA00023136"/>
    </source>
</evidence>
<dbReference type="AlphaFoldDB" id="A0AAD9P7Z9"/>
<dbReference type="GO" id="GO:0010008">
    <property type="term" value="C:endosome membrane"/>
    <property type="evidence" value="ECO:0007669"/>
    <property type="project" value="TreeGrafter"/>
</dbReference>
<evidence type="ECO:0000256" key="3">
    <source>
        <dbReference type="ARBA" id="ARBA00013840"/>
    </source>
</evidence>
<accession>A0AAD9P7Z9</accession>
<keyword evidence="5" id="KW-0472">Membrane</keyword>
<dbReference type="InterPro" id="IPR021841">
    <property type="entry name" value="VAC14_Fig4p-bd"/>
</dbReference>
<evidence type="ECO:0000256" key="1">
    <source>
        <dbReference type="ARBA" id="ARBA00004308"/>
    </source>
</evidence>
<evidence type="ECO:0000256" key="2">
    <source>
        <dbReference type="ARBA" id="ARBA00010225"/>
    </source>
</evidence>
<dbReference type="Pfam" id="PF11916">
    <property type="entry name" value="Vac14_Fig4_bd"/>
    <property type="match status" value="1"/>
</dbReference>
<protein>
    <recommendedName>
        <fullName evidence="3">Protein VAC14 homolog</fullName>
    </recommendedName>
</protein>
<reference evidence="10" key="1">
    <citation type="journal article" date="2023" name="Mol. Biol. Evol.">
        <title>Third-Generation Sequencing Reveals the Adaptive Role of the Epigenome in Three Deep-Sea Polychaetes.</title>
        <authorList>
            <person name="Perez M."/>
            <person name="Aroh O."/>
            <person name="Sun Y."/>
            <person name="Lan Y."/>
            <person name="Juniper S.K."/>
            <person name="Young C.R."/>
            <person name="Angers B."/>
            <person name="Qian P.Y."/>
        </authorList>
    </citation>
    <scope>NUCLEOTIDE SEQUENCE</scope>
    <source>
        <strain evidence="10">R07B-5</strain>
    </source>
</reference>
<feature type="domain" description="Vacuolar protein 14 C-terminal Fig4-binding" evidence="9">
    <location>
        <begin position="524"/>
        <end position="701"/>
    </location>
</feature>
<evidence type="ECO:0000256" key="7">
    <source>
        <dbReference type="ARBA" id="ARBA00047092"/>
    </source>
</evidence>
<proteinExistence type="inferred from homology"/>
<keyword evidence="11" id="KW-1185">Reference proteome</keyword>
<feature type="compositionally biased region" description="Basic and acidic residues" evidence="8">
    <location>
        <begin position="347"/>
        <end position="362"/>
    </location>
</feature>
<organism evidence="10 11">
    <name type="scientific">Ridgeia piscesae</name>
    <name type="common">Tubeworm</name>
    <dbReference type="NCBI Taxonomy" id="27915"/>
    <lineage>
        <taxon>Eukaryota</taxon>
        <taxon>Metazoa</taxon>
        <taxon>Spiralia</taxon>
        <taxon>Lophotrochozoa</taxon>
        <taxon>Annelida</taxon>
        <taxon>Polychaeta</taxon>
        <taxon>Sedentaria</taxon>
        <taxon>Canalipalpata</taxon>
        <taxon>Sabellida</taxon>
        <taxon>Siboglinidae</taxon>
        <taxon>Ridgeia</taxon>
    </lineage>
</organism>
<evidence type="ECO:0000256" key="6">
    <source>
        <dbReference type="ARBA" id="ARBA00045654"/>
    </source>
</evidence>
<dbReference type="PANTHER" id="PTHR16023">
    <property type="entry name" value="TAX1 BINDING PROTEIN-RELATED"/>
    <property type="match status" value="1"/>
</dbReference>
<dbReference type="Gene3D" id="1.25.10.10">
    <property type="entry name" value="Leucine-rich Repeat Variant"/>
    <property type="match status" value="2"/>
</dbReference>
<comment type="function">
    <text evidence="6">Scaffold protein component of the PI(3,5)P2 regulatory complex which regulates both the synthesis and turnover of phosphatidylinositol 3,5-bisphosphate (PtdIns(3,5)P2). Pentamerizes into a star-shaped structure and nucleates the assembly of the complex. The pentamer binds a single copy each of PIKFYVE and FIG4 and coordinates both PIKfyve kinase activity and FIG4 phosphatase activity, being required to maintain normal levels of phosphatidylinositol 3-phosphate (PtdIns(3)P) and phosphatidylinositol 5-phosphate (PtdIns(5)P). Plays a role in the biogenesis of endosome carrier vesicles (ECV) / multivesicular bodies (MVB) transport intermediates from early endosomes.</text>
</comment>
<comment type="similarity">
    <text evidence="2">Belongs to the VAC14 family.</text>
</comment>
<dbReference type="EMBL" id="JAODUO010000096">
    <property type="protein sequence ID" value="KAK2189817.1"/>
    <property type="molecule type" value="Genomic_DNA"/>
</dbReference>
<evidence type="ECO:0000313" key="11">
    <source>
        <dbReference type="Proteomes" id="UP001209878"/>
    </source>
</evidence>
<dbReference type="InterPro" id="IPR016024">
    <property type="entry name" value="ARM-type_fold"/>
</dbReference>
<evidence type="ECO:0000256" key="4">
    <source>
        <dbReference type="ARBA" id="ARBA00022737"/>
    </source>
</evidence>
<dbReference type="Proteomes" id="UP001209878">
    <property type="component" value="Unassembled WGS sequence"/>
</dbReference>
<comment type="subunit">
    <text evidence="7">Forms pentamers. Component of the PI(3,5)P2 regulatory complex/PAS complex, at least composed of PIKFYVE, FIG4 and VAC14. VAC14 nucleates the assembly of the complex and serves as a scaffold by pentamerizing into a star-shaped structure, which can bind a single copy each of PIKFYVE and FIG4 and coordinates their activities. Interacts with NOS1.</text>
</comment>
<evidence type="ECO:0000259" key="9">
    <source>
        <dbReference type="Pfam" id="PF11916"/>
    </source>
</evidence>
<keyword evidence="4" id="KW-0677">Repeat</keyword>
<evidence type="ECO:0000313" key="10">
    <source>
        <dbReference type="EMBL" id="KAK2189817.1"/>
    </source>
</evidence>
<dbReference type="Pfam" id="PF12755">
    <property type="entry name" value="Vac14_Fab1_bd"/>
    <property type="match status" value="1"/>
</dbReference>